<keyword evidence="1" id="KW-0732">Signal</keyword>
<protein>
    <recommendedName>
        <fullName evidence="4">Secreted protein</fullName>
    </recommendedName>
</protein>
<gene>
    <name evidence="2" type="ORF">M0R45_023863</name>
</gene>
<keyword evidence="3" id="KW-1185">Reference proteome</keyword>
<dbReference type="AlphaFoldDB" id="A0AAW1WPV5"/>
<dbReference type="Proteomes" id="UP001457282">
    <property type="component" value="Unassembled WGS sequence"/>
</dbReference>
<reference evidence="2 3" key="1">
    <citation type="journal article" date="2023" name="G3 (Bethesda)">
        <title>A chromosome-length genome assembly and annotation of blackberry (Rubus argutus, cv. 'Hillquist').</title>
        <authorList>
            <person name="Bruna T."/>
            <person name="Aryal R."/>
            <person name="Dudchenko O."/>
            <person name="Sargent D.J."/>
            <person name="Mead D."/>
            <person name="Buti M."/>
            <person name="Cavallini A."/>
            <person name="Hytonen T."/>
            <person name="Andres J."/>
            <person name="Pham M."/>
            <person name="Weisz D."/>
            <person name="Mascagni F."/>
            <person name="Usai G."/>
            <person name="Natali L."/>
            <person name="Bassil N."/>
            <person name="Fernandez G.E."/>
            <person name="Lomsadze A."/>
            <person name="Armour M."/>
            <person name="Olukolu B."/>
            <person name="Poorten T."/>
            <person name="Britton C."/>
            <person name="Davik J."/>
            <person name="Ashrafi H."/>
            <person name="Aiden E.L."/>
            <person name="Borodovsky M."/>
            <person name="Worthington M."/>
        </authorList>
    </citation>
    <scope>NUCLEOTIDE SEQUENCE [LARGE SCALE GENOMIC DNA]</scope>
    <source>
        <strain evidence="2">PI 553951</strain>
    </source>
</reference>
<evidence type="ECO:0000313" key="3">
    <source>
        <dbReference type="Proteomes" id="UP001457282"/>
    </source>
</evidence>
<feature type="chain" id="PRO_5043362899" description="Secreted protein" evidence="1">
    <location>
        <begin position="24"/>
        <end position="91"/>
    </location>
</feature>
<dbReference type="EMBL" id="JBEDUW010000005">
    <property type="protein sequence ID" value="KAK9926647.1"/>
    <property type="molecule type" value="Genomic_DNA"/>
</dbReference>
<feature type="signal peptide" evidence="1">
    <location>
        <begin position="1"/>
        <end position="23"/>
    </location>
</feature>
<dbReference type="SUPFAM" id="SSF49363">
    <property type="entry name" value="Purple acid phosphatase, N-terminal domain"/>
    <property type="match status" value="1"/>
</dbReference>
<accession>A0AAW1WPV5</accession>
<dbReference type="InterPro" id="IPR008963">
    <property type="entry name" value="Purple_acid_Pase-like_N"/>
</dbReference>
<evidence type="ECO:0008006" key="4">
    <source>
        <dbReference type="Google" id="ProtNLM"/>
    </source>
</evidence>
<dbReference type="GO" id="GO:0046872">
    <property type="term" value="F:metal ion binding"/>
    <property type="evidence" value="ECO:0007669"/>
    <property type="project" value="InterPro"/>
</dbReference>
<evidence type="ECO:0000313" key="2">
    <source>
        <dbReference type="EMBL" id="KAK9926647.1"/>
    </source>
</evidence>
<evidence type="ECO:0000256" key="1">
    <source>
        <dbReference type="SAM" id="SignalP"/>
    </source>
</evidence>
<name>A0AAW1WPV5_RUBAR</name>
<dbReference type="GO" id="GO:0003993">
    <property type="term" value="F:acid phosphatase activity"/>
    <property type="evidence" value="ECO:0007669"/>
    <property type="project" value="InterPro"/>
</dbReference>
<proteinExistence type="predicted"/>
<comment type="caution">
    <text evidence="2">The sequence shown here is derived from an EMBL/GenBank/DDBJ whole genome shotgun (WGS) entry which is preliminary data.</text>
</comment>
<sequence length="91" mass="10369">MKMLPSQQTVLLGTMMTVTWTSGYNIDEAVPFVEWGLQGESQIRSPGTLTFTRETVWSTGTNSWLARARVHPHKFSERFVAKFIVHLQARS</sequence>
<organism evidence="2 3">
    <name type="scientific">Rubus argutus</name>
    <name type="common">Southern blackberry</name>
    <dbReference type="NCBI Taxonomy" id="59490"/>
    <lineage>
        <taxon>Eukaryota</taxon>
        <taxon>Viridiplantae</taxon>
        <taxon>Streptophyta</taxon>
        <taxon>Embryophyta</taxon>
        <taxon>Tracheophyta</taxon>
        <taxon>Spermatophyta</taxon>
        <taxon>Magnoliopsida</taxon>
        <taxon>eudicotyledons</taxon>
        <taxon>Gunneridae</taxon>
        <taxon>Pentapetalae</taxon>
        <taxon>rosids</taxon>
        <taxon>fabids</taxon>
        <taxon>Rosales</taxon>
        <taxon>Rosaceae</taxon>
        <taxon>Rosoideae</taxon>
        <taxon>Rosoideae incertae sedis</taxon>
        <taxon>Rubus</taxon>
    </lineage>
</organism>